<keyword evidence="2" id="KW-1185">Reference proteome</keyword>
<dbReference type="Proteomes" id="UP000018144">
    <property type="component" value="Unassembled WGS sequence"/>
</dbReference>
<evidence type="ECO:0000313" key="1">
    <source>
        <dbReference type="EMBL" id="CCX30688.1"/>
    </source>
</evidence>
<name>U4LFL7_PYROM</name>
<sequence>MLFRKAAVRTSNVCSSR</sequence>
<dbReference type="EMBL" id="HF935464">
    <property type="protein sequence ID" value="CCX30688.1"/>
    <property type="molecule type" value="Genomic_DNA"/>
</dbReference>
<accession>U4LFL7</accession>
<reference evidence="1 2" key="1">
    <citation type="journal article" date="2013" name="PLoS Genet.">
        <title>The genome and development-dependent transcriptomes of Pyronema confluens: a window into fungal evolution.</title>
        <authorList>
            <person name="Traeger S."/>
            <person name="Altegoer F."/>
            <person name="Freitag M."/>
            <person name="Gabaldon T."/>
            <person name="Kempken F."/>
            <person name="Kumar A."/>
            <person name="Marcet-Houben M."/>
            <person name="Poggeler S."/>
            <person name="Stajich J.E."/>
            <person name="Nowrousian M."/>
        </authorList>
    </citation>
    <scope>NUCLEOTIDE SEQUENCE [LARGE SCALE GENOMIC DNA]</scope>
    <source>
        <strain evidence="2">CBS 100304</strain>
        <tissue evidence="1">Vegetative mycelium</tissue>
    </source>
</reference>
<dbReference type="AlphaFoldDB" id="U4LFL7"/>
<evidence type="ECO:0000313" key="2">
    <source>
        <dbReference type="Proteomes" id="UP000018144"/>
    </source>
</evidence>
<protein>
    <submittedName>
        <fullName evidence="1">Uncharacterized protein</fullName>
    </submittedName>
</protein>
<proteinExistence type="predicted"/>
<organism evidence="1 2">
    <name type="scientific">Pyronema omphalodes (strain CBS 100304)</name>
    <name type="common">Pyronema confluens</name>
    <dbReference type="NCBI Taxonomy" id="1076935"/>
    <lineage>
        <taxon>Eukaryota</taxon>
        <taxon>Fungi</taxon>
        <taxon>Dikarya</taxon>
        <taxon>Ascomycota</taxon>
        <taxon>Pezizomycotina</taxon>
        <taxon>Pezizomycetes</taxon>
        <taxon>Pezizales</taxon>
        <taxon>Pyronemataceae</taxon>
        <taxon>Pyronema</taxon>
    </lineage>
</organism>
<gene>
    <name evidence="1" type="ORF">PCON_09027</name>
</gene>